<dbReference type="EMBL" id="BJVY01000019">
    <property type="protein sequence ID" value="GEL71783.1"/>
    <property type="molecule type" value="Genomic_DNA"/>
</dbReference>
<comment type="caution">
    <text evidence="2">The sequence shown here is derived from an EMBL/GenBank/DDBJ whole genome shotgun (WGS) entry which is preliminary data.</text>
</comment>
<name>A0A511HE14_9BACT</name>
<evidence type="ECO:0000313" key="2">
    <source>
        <dbReference type="EMBL" id="GEL71783.1"/>
    </source>
</evidence>
<organism evidence="2 3">
    <name type="scientific">Myxococcus virescens</name>
    <dbReference type="NCBI Taxonomy" id="83456"/>
    <lineage>
        <taxon>Bacteria</taxon>
        <taxon>Pseudomonadati</taxon>
        <taxon>Myxococcota</taxon>
        <taxon>Myxococcia</taxon>
        <taxon>Myxococcales</taxon>
        <taxon>Cystobacterineae</taxon>
        <taxon>Myxococcaceae</taxon>
        <taxon>Myxococcus</taxon>
    </lineage>
</organism>
<evidence type="ECO:0000313" key="3">
    <source>
        <dbReference type="Proteomes" id="UP000321224"/>
    </source>
</evidence>
<feature type="region of interest" description="Disordered" evidence="1">
    <location>
        <begin position="1"/>
        <end position="21"/>
    </location>
</feature>
<accession>A0A511HE14</accession>
<sequence length="61" mass="6294">MHEVPDDPGNTGLTRPWPGMGASGTRVVGVRAIPAAHQVRDVGASIALAVSAPRIPARRVT</sequence>
<gene>
    <name evidence="2" type="ORF">MVI01_35670</name>
</gene>
<protein>
    <submittedName>
        <fullName evidence="2">Uncharacterized protein</fullName>
    </submittedName>
</protein>
<dbReference type="Proteomes" id="UP000321224">
    <property type="component" value="Unassembled WGS sequence"/>
</dbReference>
<proteinExistence type="predicted"/>
<reference evidence="2 3" key="1">
    <citation type="submission" date="2019-07" db="EMBL/GenBank/DDBJ databases">
        <title>Whole genome shotgun sequence of Myxococcus virescens NBRC 100334.</title>
        <authorList>
            <person name="Hosoyama A."/>
            <person name="Uohara A."/>
            <person name="Ohji S."/>
            <person name="Ichikawa N."/>
        </authorList>
    </citation>
    <scope>NUCLEOTIDE SEQUENCE [LARGE SCALE GENOMIC DNA]</scope>
    <source>
        <strain evidence="2 3">NBRC 100334</strain>
    </source>
</reference>
<dbReference type="AlphaFoldDB" id="A0A511HE14"/>
<evidence type="ECO:0000256" key="1">
    <source>
        <dbReference type="SAM" id="MobiDB-lite"/>
    </source>
</evidence>